<name>A0AAP0RNS8_LIQFO</name>
<dbReference type="PROSITE" id="PS50897">
    <property type="entry name" value="CTLH"/>
    <property type="match status" value="1"/>
</dbReference>
<evidence type="ECO:0000256" key="1">
    <source>
        <dbReference type="ARBA" id="ARBA00022574"/>
    </source>
</evidence>
<keyword evidence="2" id="KW-0677">Repeat</keyword>
<dbReference type="PANTHER" id="PTHR44083">
    <property type="entry name" value="TOPLESS-RELATED PROTEIN 1-RELATED"/>
    <property type="match status" value="1"/>
</dbReference>
<dbReference type="PANTHER" id="PTHR44083:SF17">
    <property type="entry name" value="TRANSDUCIN FAMILY PROTEIN _ WD-40 REPEAT FAMILY PROTEIN"/>
    <property type="match status" value="1"/>
</dbReference>
<comment type="caution">
    <text evidence="4">The sequence shown here is derived from an EMBL/GenBank/DDBJ whole genome shotgun (WGS) entry which is preliminary data.</text>
</comment>
<dbReference type="EMBL" id="JBBPBK010000008">
    <property type="protein sequence ID" value="KAK9279707.1"/>
    <property type="molecule type" value="Genomic_DNA"/>
</dbReference>
<dbReference type="Pfam" id="PF21889">
    <property type="entry name" value="TPR1-like_2nd"/>
    <property type="match status" value="1"/>
</dbReference>
<dbReference type="InterPro" id="IPR027728">
    <property type="entry name" value="Topless_fam"/>
</dbReference>
<evidence type="ECO:0000256" key="2">
    <source>
        <dbReference type="ARBA" id="ARBA00022737"/>
    </source>
</evidence>
<dbReference type="InterPro" id="IPR006595">
    <property type="entry name" value="CTLH_C"/>
</dbReference>
<evidence type="ECO:0000313" key="5">
    <source>
        <dbReference type="Proteomes" id="UP001415857"/>
    </source>
</evidence>
<evidence type="ECO:0000313" key="4">
    <source>
        <dbReference type="EMBL" id="KAK9279707.1"/>
    </source>
</evidence>
<reference evidence="4 5" key="1">
    <citation type="journal article" date="2024" name="Plant J.">
        <title>Genome sequences and population genomics reveal climatic adaptation and genomic divergence between two closely related sweetgum species.</title>
        <authorList>
            <person name="Xu W.Q."/>
            <person name="Ren C.Q."/>
            <person name="Zhang X.Y."/>
            <person name="Comes H.P."/>
            <person name="Liu X.H."/>
            <person name="Li Y.G."/>
            <person name="Kettle C.J."/>
            <person name="Jalonen R."/>
            <person name="Gaisberger H."/>
            <person name="Ma Y.Z."/>
            <person name="Qiu Y.X."/>
        </authorList>
    </citation>
    <scope>NUCLEOTIDE SEQUENCE [LARGE SCALE GENOMIC DNA]</scope>
    <source>
        <strain evidence="4">Hangzhou</strain>
    </source>
</reference>
<organism evidence="4 5">
    <name type="scientific">Liquidambar formosana</name>
    <name type="common">Formosan gum</name>
    <dbReference type="NCBI Taxonomy" id="63359"/>
    <lineage>
        <taxon>Eukaryota</taxon>
        <taxon>Viridiplantae</taxon>
        <taxon>Streptophyta</taxon>
        <taxon>Embryophyta</taxon>
        <taxon>Tracheophyta</taxon>
        <taxon>Spermatophyta</taxon>
        <taxon>Magnoliopsida</taxon>
        <taxon>eudicotyledons</taxon>
        <taxon>Gunneridae</taxon>
        <taxon>Pentapetalae</taxon>
        <taxon>Saxifragales</taxon>
        <taxon>Altingiaceae</taxon>
        <taxon>Liquidambar</taxon>
    </lineage>
</organism>
<evidence type="ECO:0000259" key="3">
    <source>
        <dbReference type="PROSITE" id="PS50897"/>
    </source>
</evidence>
<dbReference type="SMART" id="SM00668">
    <property type="entry name" value="CTLH"/>
    <property type="match status" value="1"/>
</dbReference>
<keyword evidence="5" id="KW-1185">Reference proteome</keyword>
<accession>A0AAP0RNS8</accession>
<gene>
    <name evidence="4" type="ORF">L1049_013387</name>
</gene>
<dbReference type="GO" id="GO:0006355">
    <property type="term" value="P:regulation of DNA-templated transcription"/>
    <property type="evidence" value="ECO:0007669"/>
    <property type="project" value="InterPro"/>
</dbReference>
<dbReference type="AlphaFoldDB" id="A0AAP0RNS8"/>
<keyword evidence="1" id="KW-0853">WD repeat</keyword>
<dbReference type="InterPro" id="IPR054080">
    <property type="entry name" value="TPR1-like_2nd"/>
</dbReference>
<dbReference type="Proteomes" id="UP001415857">
    <property type="component" value="Unassembled WGS sequence"/>
</dbReference>
<feature type="domain" description="CTLH" evidence="3">
    <location>
        <begin position="16"/>
        <end position="74"/>
    </location>
</feature>
<protein>
    <recommendedName>
        <fullName evidence="3">CTLH domain-containing protein</fullName>
    </recommendedName>
</protein>
<proteinExistence type="predicted"/>
<sequence length="116" mass="14186">MLNQMLEFRLEQESKIFFNWNYFEEIVINGEWKRVEKYLSAFTNLKDNRYSAKIFFLIRRQKYLEALDSNDHERAVNILWDDLAVFSALQENIYVELAELIALKNFRQEKFLCEFQ</sequence>